<dbReference type="EMBL" id="BEHT01000018">
    <property type="protein sequence ID" value="GBC98967.1"/>
    <property type="molecule type" value="Genomic_DNA"/>
</dbReference>
<gene>
    <name evidence="6" type="primary">pdtaR</name>
    <name evidence="6" type="ORF">HRbin17_01488</name>
</gene>
<accession>A0A2H5XCU1</accession>
<dbReference type="GO" id="GO:0006355">
    <property type="term" value="P:regulation of DNA-templated transcription"/>
    <property type="evidence" value="ECO:0007669"/>
    <property type="project" value="TreeGrafter"/>
</dbReference>
<dbReference type="Pfam" id="PF00072">
    <property type="entry name" value="Response_reg"/>
    <property type="match status" value="1"/>
</dbReference>
<dbReference type="InterPro" id="IPR036388">
    <property type="entry name" value="WH-like_DNA-bd_sf"/>
</dbReference>
<name>A0A2H5XCU1_9BACT</name>
<dbReference type="InterPro" id="IPR039420">
    <property type="entry name" value="WalR-like"/>
</dbReference>
<feature type="domain" description="Response regulatory" evidence="4">
    <location>
        <begin position="2"/>
        <end position="116"/>
    </location>
</feature>
<dbReference type="GO" id="GO:0032993">
    <property type="term" value="C:protein-DNA complex"/>
    <property type="evidence" value="ECO:0007669"/>
    <property type="project" value="TreeGrafter"/>
</dbReference>
<dbReference type="GO" id="GO:0005829">
    <property type="term" value="C:cytosol"/>
    <property type="evidence" value="ECO:0007669"/>
    <property type="project" value="TreeGrafter"/>
</dbReference>
<evidence type="ECO:0000256" key="3">
    <source>
        <dbReference type="SAM" id="MobiDB-lite"/>
    </source>
</evidence>
<dbReference type="Proteomes" id="UP000236173">
    <property type="component" value="Unassembled WGS sequence"/>
</dbReference>
<dbReference type="Gene3D" id="3.40.50.2300">
    <property type="match status" value="1"/>
</dbReference>
<feature type="domain" description="ANTAR" evidence="5">
    <location>
        <begin position="122"/>
        <end position="183"/>
    </location>
</feature>
<feature type="modified residue" description="4-aspartylphosphate" evidence="2">
    <location>
        <position position="52"/>
    </location>
</feature>
<dbReference type="SUPFAM" id="SSF52172">
    <property type="entry name" value="CheY-like"/>
    <property type="match status" value="1"/>
</dbReference>
<dbReference type="GO" id="GO:0000156">
    <property type="term" value="F:phosphorelay response regulator activity"/>
    <property type="evidence" value="ECO:0007669"/>
    <property type="project" value="TreeGrafter"/>
</dbReference>
<comment type="caution">
    <text evidence="6">The sequence shown here is derived from an EMBL/GenBank/DDBJ whole genome shotgun (WGS) entry which is preliminary data.</text>
</comment>
<evidence type="ECO:0000313" key="7">
    <source>
        <dbReference type="Proteomes" id="UP000236173"/>
    </source>
</evidence>
<dbReference type="InterPro" id="IPR011006">
    <property type="entry name" value="CheY-like_superfamily"/>
</dbReference>
<dbReference type="SMART" id="SM00448">
    <property type="entry name" value="REC"/>
    <property type="match status" value="1"/>
</dbReference>
<dbReference type="Pfam" id="PF03861">
    <property type="entry name" value="ANTAR"/>
    <property type="match status" value="1"/>
</dbReference>
<keyword evidence="1" id="KW-0238">DNA-binding</keyword>
<evidence type="ECO:0000256" key="2">
    <source>
        <dbReference type="PROSITE-ProRule" id="PRU00169"/>
    </source>
</evidence>
<sequence length="216" mass="23995">MRVLVADDEWLVREEVKASLQEVGHTVVGEAGDGETALQLAKTLRPDVAVLDIKMPERDGIEVARELVKDGICAAVLLTAYALPEFVQRATEAGAFGYLTKPFDPKALDAALHIAVARFNEFRQLQAEIGELEEELATRKLVERAKGLLMKHYNLDEAEAYRILQRRSMETRKPMREVAEAVLMALELLEEPTAQKRKSGKRKEGQSGKPSGQQTG</sequence>
<keyword evidence="2" id="KW-0597">Phosphoprotein</keyword>
<dbReference type="PIRSF" id="PIRSF036382">
    <property type="entry name" value="RR_antiterm"/>
    <property type="match status" value="1"/>
</dbReference>
<evidence type="ECO:0000259" key="5">
    <source>
        <dbReference type="PROSITE" id="PS50921"/>
    </source>
</evidence>
<dbReference type="SMART" id="SM01012">
    <property type="entry name" value="ANTAR"/>
    <property type="match status" value="1"/>
</dbReference>
<dbReference type="AlphaFoldDB" id="A0A2H5XCU1"/>
<reference evidence="7" key="1">
    <citation type="submission" date="2017-09" db="EMBL/GenBank/DDBJ databases">
        <title>Metaegenomics of thermophilic ammonia-oxidizing enrichment culture.</title>
        <authorList>
            <person name="Kato S."/>
            <person name="Suzuki K."/>
        </authorList>
    </citation>
    <scope>NUCLEOTIDE SEQUENCE [LARGE SCALE GENOMIC DNA]</scope>
</reference>
<proteinExistence type="predicted"/>
<dbReference type="PROSITE" id="PS50110">
    <property type="entry name" value="RESPONSE_REGULATORY"/>
    <property type="match status" value="1"/>
</dbReference>
<organism evidence="6 7">
    <name type="scientific">Candidatus Fervidibacter japonicus</name>
    <dbReference type="NCBI Taxonomy" id="2035412"/>
    <lineage>
        <taxon>Bacteria</taxon>
        <taxon>Candidatus Fervidibacterota</taxon>
        <taxon>Candidatus Fervidibacter</taxon>
    </lineage>
</organism>
<dbReference type="PANTHER" id="PTHR48111">
    <property type="entry name" value="REGULATOR OF RPOS"/>
    <property type="match status" value="1"/>
</dbReference>
<dbReference type="GO" id="GO:0000976">
    <property type="term" value="F:transcription cis-regulatory region binding"/>
    <property type="evidence" value="ECO:0007669"/>
    <property type="project" value="TreeGrafter"/>
</dbReference>
<dbReference type="Gene3D" id="1.10.10.10">
    <property type="entry name" value="Winged helix-like DNA-binding domain superfamily/Winged helix DNA-binding domain"/>
    <property type="match status" value="1"/>
</dbReference>
<evidence type="ECO:0000313" key="6">
    <source>
        <dbReference type="EMBL" id="GBC98967.1"/>
    </source>
</evidence>
<dbReference type="InterPro" id="IPR005561">
    <property type="entry name" value="ANTAR"/>
</dbReference>
<dbReference type="PANTHER" id="PTHR48111:SF69">
    <property type="entry name" value="RESPONSE REGULATOR RECEIVER"/>
    <property type="match status" value="1"/>
</dbReference>
<feature type="region of interest" description="Disordered" evidence="3">
    <location>
        <begin position="193"/>
        <end position="216"/>
    </location>
</feature>
<protein>
    <submittedName>
        <fullName evidence="6">Putative transcriptional regulatory protein pdtaR</fullName>
    </submittedName>
</protein>
<dbReference type="PROSITE" id="PS50921">
    <property type="entry name" value="ANTAR"/>
    <property type="match status" value="1"/>
</dbReference>
<evidence type="ECO:0000259" key="4">
    <source>
        <dbReference type="PROSITE" id="PS50110"/>
    </source>
</evidence>
<dbReference type="InterPro" id="IPR001789">
    <property type="entry name" value="Sig_transdc_resp-reg_receiver"/>
</dbReference>
<dbReference type="GO" id="GO:0003723">
    <property type="term" value="F:RNA binding"/>
    <property type="evidence" value="ECO:0007669"/>
    <property type="project" value="InterPro"/>
</dbReference>
<evidence type="ECO:0000256" key="1">
    <source>
        <dbReference type="ARBA" id="ARBA00023125"/>
    </source>
</evidence>
<dbReference type="InterPro" id="IPR008327">
    <property type="entry name" value="Sig_transdc_resp-reg_antiterm"/>
</dbReference>